<feature type="domain" description="DUF4097" evidence="3">
    <location>
        <begin position="264"/>
        <end position="436"/>
    </location>
</feature>
<dbReference type="KEGG" id="xcl:G4Z02_02975"/>
<dbReference type="RefSeq" id="WP_258878378.1">
    <property type="nucleotide sequence ID" value="NZ_CP048914.1"/>
</dbReference>
<evidence type="ECO:0000313" key="4">
    <source>
        <dbReference type="EMBL" id="QMS84758.1"/>
    </source>
</evidence>
<keyword evidence="5" id="KW-1185">Reference proteome</keyword>
<dbReference type="EMBL" id="CP048914">
    <property type="protein sequence ID" value="QMS84758.1"/>
    <property type="molecule type" value="Genomic_DNA"/>
</dbReference>
<protein>
    <submittedName>
        <fullName evidence="4">DUF1700 domain-containing protein</fullName>
    </submittedName>
</protein>
<evidence type="ECO:0000256" key="2">
    <source>
        <dbReference type="SAM" id="Phobius"/>
    </source>
</evidence>
<feature type="region of interest" description="Disordered" evidence="1">
    <location>
        <begin position="469"/>
        <end position="502"/>
    </location>
</feature>
<feature type="transmembrane region" description="Helical" evidence="2">
    <location>
        <begin position="87"/>
        <end position="113"/>
    </location>
</feature>
<organism evidence="4 5">
    <name type="scientific">Candidatus Xianfuyuplasma coldseepsis</name>
    <dbReference type="NCBI Taxonomy" id="2782163"/>
    <lineage>
        <taxon>Bacteria</taxon>
        <taxon>Bacillati</taxon>
        <taxon>Mycoplasmatota</taxon>
        <taxon>Mollicutes</taxon>
        <taxon>Candidatus Izemoplasmatales</taxon>
        <taxon>Candidatus Izemoplasmataceae</taxon>
        <taxon>Candidatus Xianfuyuplasma</taxon>
    </lineage>
</organism>
<proteinExistence type="predicted"/>
<keyword evidence="2" id="KW-0472">Membrane</keyword>
<keyword evidence="2" id="KW-0812">Transmembrane</keyword>
<feature type="transmembrane region" description="Helical" evidence="2">
    <location>
        <begin position="206"/>
        <end position="224"/>
    </location>
</feature>
<evidence type="ECO:0000259" key="3">
    <source>
        <dbReference type="Pfam" id="PF13349"/>
    </source>
</evidence>
<dbReference type="Pfam" id="PF22564">
    <property type="entry name" value="HAAS"/>
    <property type="match status" value="1"/>
</dbReference>
<name>A0A7L7KSK0_9MOLU</name>
<reference evidence="4 5" key="1">
    <citation type="submission" date="2020-02" db="EMBL/GenBank/DDBJ databases">
        <authorList>
            <person name="Zheng R.K."/>
            <person name="Sun C.M."/>
        </authorList>
    </citation>
    <scope>NUCLEOTIDE SEQUENCE [LARGE SCALE GENOMIC DNA]</scope>
    <source>
        <strain evidence="5">zrk13</strain>
    </source>
</reference>
<gene>
    <name evidence="4" type="ORF">G4Z02_02975</name>
</gene>
<dbReference type="Proteomes" id="UP000514720">
    <property type="component" value="Chromosome"/>
</dbReference>
<accession>A0A7L7KSK0</accession>
<evidence type="ECO:0000256" key="1">
    <source>
        <dbReference type="SAM" id="MobiDB-lite"/>
    </source>
</evidence>
<evidence type="ECO:0000313" key="5">
    <source>
        <dbReference type="Proteomes" id="UP000514720"/>
    </source>
</evidence>
<dbReference type="AlphaFoldDB" id="A0A7L7KSK0"/>
<keyword evidence="2" id="KW-1133">Transmembrane helix</keyword>
<feature type="compositionally biased region" description="Polar residues" evidence="1">
    <location>
        <begin position="484"/>
        <end position="502"/>
    </location>
</feature>
<dbReference type="InterPro" id="IPR025164">
    <property type="entry name" value="Toastrack_DUF4097"/>
</dbReference>
<sequence>MNKLDFLRRLDKELSVLEKEERREILAFYEERFYTGTIYENKTEEEVIAELEKPEVIARNVLEEYGVSPKYVKKSEERYSNVNSTQVVLIILFDIFVATWLLPSLVSVAFSILGSSVSYFATLSLLLGDVSTVDEFVFAFMTAGYYLYFLFGLVVLGATIFVTKTIVVWHLNVFKVKNREKYIKKLSRYSLDGWFKRHRGVNRVKNVLLVGALVTIGYTGFWIFNNFDWVEAEYGATDAQVETITEDFASEIADMDEWTIITDFDTMDVEIVLTDSDEMKIVHTYYEDDKFTYDFDFDTNELTLTQDYENRIFINVTDIFRLFGEQYKVRIEVPRDMILEEANIVTHTGTIDIRNVNFSSMDVSSNTGSIVLSYIELVDDIDASTNTGTILVRNVNVSQAGTLTLSTSTGAIDVESTNFDDYHITTNTGSISMKHINEDLQDGDTIVLQADTGSIKLVDVYADDITADTDTGSISYENSDESFEPSSWNASTDTGSVDTYFD</sequence>
<dbReference type="Pfam" id="PF13349">
    <property type="entry name" value="DUF4097"/>
    <property type="match status" value="1"/>
</dbReference>
<feature type="transmembrane region" description="Helical" evidence="2">
    <location>
        <begin position="145"/>
        <end position="171"/>
    </location>
</feature>